<keyword evidence="4" id="KW-0813">Transport</keyword>
<comment type="similarity">
    <text evidence="4">Belongs to the copper transporter (Ctr) (TC 1.A.56) family. SLC31A subfamily.</text>
</comment>
<feature type="compositionally biased region" description="Gly residues" evidence="5">
    <location>
        <begin position="11"/>
        <end position="28"/>
    </location>
</feature>
<evidence type="ECO:0000256" key="2">
    <source>
        <dbReference type="ARBA" id="ARBA00022989"/>
    </source>
</evidence>
<accession>A0ABQ7JRT7</accession>
<dbReference type="PANTHER" id="PTHR12483:SF115">
    <property type="entry name" value="COPPER TRANSPORT PROTEIN"/>
    <property type="match status" value="1"/>
</dbReference>
<protein>
    <recommendedName>
        <fullName evidence="4">Copper transport protein</fullName>
    </recommendedName>
</protein>
<sequence>MDHGGGHGDHGSGGGGSGGGGGGGGGGHDGGHGGGDDAMCSMNMLFNWSTENLCVVFESWRINSPFALVVSCIVIIGLSASYEMLRAHSRKYEERLLEGARKRQTGDASSSHAVGGAAEDQTPLLAGRPYTLRLSNQQQLTRALFYMAQVFVGFFLMLIFMTYNGYLMAATVIGAGIGFFYFGGDSLSSSTKALSCH</sequence>
<feature type="compositionally biased region" description="Basic and acidic residues" evidence="5">
    <location>
        <begin position="1"/>
        <end position="10"/>
    </location>
</feature>
<proteinExistence type="inferred from homology"/>
<dbReference type="Proteomes" id="UP001194696">
    <property type="component" value="Unassembled WGS sequence"/>
</dbReference>
<keyword evidence="3 4" id="KW-0472">Membrane</keyword>
<dbReference type="PANTHER" id="PTHR12483">
    <property type="entry name" value="SOLUTE CARRIER FAMILY 31 COPPER TRANSPORTERS"/>
    <property type="match status" value="1"/>
</dbReference>
<evidence type="ECO:0000256" key="4">
    <source>
        <dbReference type="RuleBase" id="RU367022"/>
    </source>
</evidence>
<feature type="transmembrane region" description="Helical" evidence="4">
    <location>
        <begin position="66"/>
        <end position="85"/>
    </location>
</feature>
<dbReference type="InterPro" id="IPR007274">
    <property type="entry name" value="Cop_transporter"/>
</dbReference>
<feature type="transmembrane region" description="Helical" evidence="4">
    <location>
        <begin position="166"/>
        <end position="184"/>
    </location>
</feature>
<keyword evidence="4" id="KW-0187">Copper transport</keyword>
<reference evidence="6 7" key="1">
    <citation type="journal article" date="2020" name="Fungal Divers.">
        <title>Resolving the Mortierellaceae phylogeny through synthesis of multi-gene phylogenetics and phylogenomics.</title>
        <authorList>
            <person name="Vandepol N."/>
            <person name="Liber J."/>
            <person name="Desiro A."/>
            <person name="Na H."/>
            <person name="Kennedy M."/>
            <person name="Barry K."/>
            <person name="Grigoriev I.V."/>
            <person name="Miller A.N."/>
            <person name="O'Donnell K."/>
            <person name="Stajich J.E."/>
            <person name="Bonito G."/>
        </authorList>
    </citation>
    <scope>NUCLEOTIDE SEQUENCE [LARGE SCALE GENOMIC DNA]</scope>
    <source>
        <strain evidence="6 7">AD045</strain>
    </source>
</reference>
<name>A0ABQ7JRT7_9FUNG</name>
<evidence type="ECO:0000313" key="7">
    <source>
        <dbReference type="Proteomes" id="UP001194696"/>
    </source>
</evidence>
<feature type="transmembrane region" description="Helical" evidence="4">
    <location>
        <begin position="143"/>
        <end position="160"/>
    </location>
</feature>
<evidence type="ECO:0000313" key="6">
    <source>
        <dbReference type="EMBL" id="KAG0283764.1"/>
    </source>
</evidence>
<evidence type="ECO:0000256" key="1">
    <source>
        <dbReference type="ARBA" id="ARBA00022692"/>
    </source>
</evidence>
<keyword evidence="7" id="KW-1185">Reference proteome</keyword>
<gene>
    <name evidence="6" type="ORF">BGZ96_011864</name>
</gene>
<comment type="subcellular location">
    <subcellularLocation>
        <location evidence="4">Membrane</location>
        <topology evidence="4">Multi-pass membrane protein</topology>
    </subcellularLocation>
</comment>
<keyword evidence="4" id="KW-0186">Copper</keyword>
<evidence type="ECO:0000256" key="3">
    <source>
        <dbReference type="ARBA" id="ARBA00023136"/>
    </source>
</evidence>
<comment type="caution">
    <text evidence="6">The sequence shown here is derived from an EMBL/GenBank/DDBJ whole genome shotgun (WGS) entry which is preliminary data.</text>
</comment>
<keyword evidence="2 4" id="KW-1133">Transmembrane helix</keyword>
<evidence type="ECO:0000256" key="5">
    <source>
        <dbReference type="SAM" id="MobiDB-lite"/>
    </source>
</evidence>
<dbReference type="Pfam" id="PF04145">
    <property type="entry name" value="Ctr"/>
    <property type="match status" value="1"/>
</dbReference>
<organism evidence="6 7">
    <name type="scientific">Linnemannia gamsii</name>
    <dbReference type="NCBI Taxonomy" id="64522"/>
    <lineage>
        <taxon>Eukaryota</taxon>
        <taxon>Fungi</taxon>
        <taxon>Fungi incertae sedis</taxon>
        <taxon>Mucoromycota</taxon>
        <taxon>Mortierellomycotina</taxon>
        <taxon>Mortierellomycetes</taxon>
        <taxon>Mortierellales</taxon>
        <taxon>Mortierellaceae</taxon>
        <taxon>Linnemannia</taxon>
    </lineage>
</organism>
<dbReference type="EMBL" id="JAAAIM010000860">
    <property type="protein sequence ID" value="KAG0283764.1"/>
    <property type="molecule type" value="Genomic_DNA"/>
</dbReference>
<feature type="region of interest" description="Disordered" evidence="5">
    <location>
        <begin position="1"/>
        <end position="30"/>
    </location>
</feature>
<keyword evidence="4" id="KW-0406">Ion transport</keyword>
<keyword evidence="1 4" id="KW-0812">Transmembrane</keyword>